<evidence type="ECO:0000313" key="2">
    <source>
        <dbReference type="Proteomes" id="UP001230328"/>
    </source>
</evidence>
<accession>A0ABU0SH73</accession>
<name>A0ABU0SH73_9ACTN</name>
<gene>
    <name evidence="1" type="ORF">QF035_000488</name>
</gene>
<evidence type="ECO:0000313" key="1">
    <source>
        <dbReference type="EMBL" id="MDQ1022906.1"/>
    </source>
</evidence>
<organism evidence="1 2">
    <name type="scientific">Streptomyces umbrinus</name>
    <dbReference type="NCBI Taxonomy" id="67370"/>
    <lineage>
        <taxon>Bacteria</taxon>
        <taxon>Bacillati</taxon>
        <taxon>Actinomycetota</taxon>
        <taxon>Actinomycetes</taxon>
        <taxon>Kitasatosporales</taxon>
        <taxon>Streptomycetaceae</taxon>
        <taxon>Streptomyces</taxon>
        <taxon>Streptomyces phaeochromogenes group</taxon>
    </lineage>
</organism>
<keyword evidence="2" id="KW-1185">Reference proteome</keyword>
<reference evidence="1 2" key="1">
    <citation type="submission" date="2023-07" db="EMBL/GenBank/DDBJ databases">
        <title>Comparative genomics of wheat-associated soil bacteria to identify genetic determinants of phenazine resistance.</title>
        <authorList>
            <person name="Mouncey N."/>
        </authorList>
    </citation>
    <scope>NUCLEOTIDE SEQUENCE [LARGE SCALE GENOMIC DNA]</scope>
    <source>
        <strain evidence="1 2">V2I4</strain>
    </source>
</reference>
<dbReference type="EMBL" id="JAUSZI010000002">
    <property type="protein sequence ID" value="MDQ1022906.1"/>
    <property type="molecule type" value="Genomic_DNA"/>
</dbReference>
<dbReference type="Proteomes" id="UP001230328">
    <property type="component" value="Unassembled WGS sequence"/>
</dbReference>
<comment type="caution">
    <text evidence="1">The sequence shown here is derived from an EMBL/GenBank/DDBJ whole genome shotgun (WGS) entry which is preliminary data.</text>
</comment>
<sequence>MPRLRPLHASFTYAPEQHYRAWEAAQTDG</sequence>
<proteinExistence type="predicted"/>
<protein>
    <submittedName>
        <fullName evidence="1">Uncharacterized protein</fullName>
    </submittedName>
</protein>